<organism evidence="1 2">
    <name type="scientific">Thalassospira profundimaris</name>
    <dbReference type="NCBI Taxonomy" id="502049"/>
    <lineage>
        <taxon>Bacteria</taxon>
        <taxon>Pseudomonadati</taxon>
        <taxon>Pseudomonadota</taxon>
        <taxon>Alphaproteobacteria</taxon>
        <taxon>Rhodospirillales</taxon>
        <taxon>Thalassospiraceae</taxon>
        <taxon>Thalassospira</taxon>
    </lineage>
</organism>
<dbReference type="OrthoDB" id="3819922at2"/>
<accession>A0A367XD78</accession>
<reference evidence="1 2" key="1">
    <citation type="submission" date="2014-07" db="EMBL/GenBank/DDBJ databases">
        <title>Draft genome sequence of Thalassospira profundimaris S25-3-2.</title>
        <authorList>
            <person name="Lai Q."/>
            <person name="Shao Z."/>
        </authorList>
    </citation>
    <scope>NUCLEOTIDE SEQUENCE [LARGE SCALE GENOMIC DNA]</scope>
    <source>
        <strain evidence="1 2">S25-3-2</strain>
    </source>
</reference>
<comment type="caution">
    <text evidence="1">The sequence shown here is derived from an EMBL/GenBank/DDBJ whole genome shotgun (WGS) entry which is preliminary data.</text>
</comment>
<sequence>MSAEHTLPSLLLVRGLPGSGKSTLACRLCQTDHHIHLEADMFMTDDAGNYRFSAARLGEVHKYCETETLRHLREGHHVVVSNTFSQIWEMQPYLDMAAELGIPVQIIECQGQFKSIHDIPDRNVREMRNRWEKLPQPEF</sequence>
<proteinExistence type="predicted"/>
<gene>
    <name evidence="1" type="ORF">TH25_07970</name>
</gene>
<dbReference type="SUPFAM" id="SSF52540">
    <property type="entry name" value="P-loop containing nucleoside triphosphate hydrolases"/>
    <property type="match status" value="1"/>
</dbReference>
<dbReference type="InterPro" id="IPR026302">
    <property type="entry name" value="NEDD4-bd_p2"/>
</dbReference>
<name>A0A367XD78_9PROT</name>
<evidence type="ECO:0000313" key="1">
    <source>
        <dbReference type="EMBL" id="RCK51626.1"/>
    </source>
</evidence>
<dbReference type="Proteomes" id="UP000252517">
    <property type="component" value="Unassembled WGS sequence"/>
</dbReference>
<dbReference type="InterPro" id="IPR027417">
    <property type="entry name" value="P-loop_NTPase"/>
</dbReference>
<dbReference type="PANTHER" id="PTHR13308:SF40">
    <property type="entry name" value="NEDD4-BINDING PROTEIN 2-LIKE 1"/>
    <property type="match status" value="1"/>
</dbReference>
<evidence type="ECO:0000313" key="2">
    <source>
        <dbReference type="Proteomes" id="UP000252517"/>
    </source>
</evidence>
<dbReference type="EMBL" id="JPWH01000005">
    <property type="protein sequence ID" value="RCK51626.1"/>
    <property type="molecule type" value="Genomic_DNA"/>
</dbReference>
<dbReference type="Pfam" id="PF13671">
    <property type="entry name" value="AAA_33"/>
    <property type="match status" value="1"/>
</dbReference>
<protein>
    <submittedName>
        <fullName evidence="1">ATPase AAA</fullName>
    </submittedName>
</protein>
<dbReference type="PANTHER" id="PTHR13308">
    <property type="entry name" value="NEDD4-BINDING PROTEIN 2-LIKE 1"/>
    <property type="match status" value="1"/>
</dbReference>
<dbReference type="Gene3D" id="3.40.50.300">
    <property type="entry name" value="P-loop containing nucleotide triphosphate hydrolases"/>
    <property type="match status" value="1"/>
</dbReference>
<dbReference type="RefSeq" id="WP_114087817.1">
    <property type="nucleotide sequence ID" value="NZ_JPWH01000005.1"/>
</dbReference>
<dbReference type="AlphaFoldDB" id="A0A367XD78"/>